<dbReference type="PANTHER" id="PTHR38409:SF1">
    <property type="entry name" value="MITOCHONDRIAL ADAPTER PROTEIN MCP1"/>
    <property type="match status" value="1"/>
</dbReference>
<dbReference type="InterPro" id="IPR039960">
    <property type="entry name" value="MCP1"/>
</dbReference>
<feature type="domain" description="Mitochondrial adapter protein MCP1 transmembrane" evidence="2">
    <location>
        <begin position="117"/>
        <end position="190"/>
    </location>
</feature>
<evidence type="ECO:0000313" key="4">
    <source>
        <dbReference type="Proteomes" id="UP000054538"/>
    </source>
</evidence>
<proteinExistence type="predicted"/>
<keyword evidence="1" id="KW-1133">Transmembrane helix</keyword>
<keyword evidence="1" id="KW-0472">Membrane</keyword>
<dbReference type="Gene3D" id="1.20.1300.10">
    <property type="entry name" value="Fumarate reductase/succinate dehydrogenase, transmembrane subunit"/>
    <property type="match status" value="1"/>
</dbReference>
<keyword evidence="1" id="KW-0812">Transmembrane</keyword>
<dbReference type="InterPro" id="IPR012472">
    <property type="entry name" value="MCP1_TM"/>
</dbReference>
<protein>
    <recommendedName>
        <fullName evidence="2">Mitochondrial adapter protein MCP1 transmembrane domain-containing protein</fullName>
    </recommendedName>
</protein>
<gene>
    <name evidence="3" type="ORF">PAXRUDRAFT_11951</name>
</gene>
<dbReference type="GO" id="GO:0016020">
    <property type="term" value="C:membrane"/>
    <property type="evidence" value="ECO:0007669"/>
    <property type="project" value="InterPro"/>
</dbReference>
<organism evidence="3 4">
    <name type="scientific">Paxillus rubicundulus Ve08.2h10</name>
    <dbReference type="NCBI Taxonomy" id="930991"/>
    <lineage>
        <taxon>Eukaryota</taxon>
        <taxon>Fungi</taxon>
        <taxon>Dikarya</taxon>
        <taxon>Basidiomycota</taxon>
        <taxon>Agaricomycotina</taxon>
        <taxon>Agaricomycetes</taxon>
        <taxon>Agaricomycetidae</taxon>
        <taxon>Boletales</taxon>
        <taxon>Paxilineae</taxon>
        <taxon>Paxillaceae</taxon>
        <taxon>Paxillus</taxon>
    </lineage>
</organism>
<sequence>MKSDDSAGNRNTPPNRLTSILTKLAHGSAPFLSTFILIHLSAPALATIGSSSLSSNVMLLGREYYQTVFGERYLLLTPLAIHVSSSMTKRLIAPSSKPPRKLTSTLSITAYSALLVFVPIHFITHRLAPADASPPIFAVGPSELDYEFVKTGLARFPWRSWALYTGLVASVLVHAVEGINVIGATWLGAPRISSRARKFIAGAAAFPVLLGVWTLSREPLMGLSSVAERYGASFTRSWVYRV</sequence>
<dbReference type="AlphaFoldDB" id="A0A0D0DBN0"/>
<reference evidence="3 4" key="1">
    <citation type="submission" date="2014-04" db="EMBL/GenBank/DDBJ databases">
        <authorList>
            <consortium name="DOE Joint Genome Institute"/>
            <person name="Kuo A."/>
            <person name="Kohler A."/>
            <person name="Jargeat P."/>
            <person name="Nagy L.G."/>
            <person name="Floudas D."/>
            <person name="Copeland A."/>
            <person name="Barry K.W."/>
            <person name="Cichocki N."/>
            <person name="Veneault-Fourrey C."/>
            <person name="LaButti K."/>
            <person name="Lindquist E.A."/>
            <person name="Lipzen A."/>
            <person name="Lundell T."/>
            <person name="Morin E."/>
            <person name="Murat C."/>
            <person name="Sun H."/>
            <person name="Tunlid A."/>
            <person name="Henrissat B."/>
            <person name="Grigoriev I.V."/>
            <person name="Hibbett D.S."/>
            <person name="Martin F."/>
            <person name="Nordberg H.P."/>
            <person name="Cantor M.N."/>
            <person name="Hua S.X."/>
        </authorList>
    </citation>
    <scope>NUCLEOTIDE SEQUENCE [LARGE SCALE GENOMIC DNA]</scope>
    <source>
        <strain evidence="3 4">Ve08.2h10</strain>
    </source>
</reference>
<dbReference type="PANTHER" id="PTHR38409">
    <property type="entry name" value="MDM10-COMPLEMENTING PROTEIN 1"/>
    <property type="match status" value="1"/>
</dbReference>
<evidence type="ECO:0000313" key="3">
    <source>
        <dbReference type="EMBL" id="KIK94592.1"/>
    </source>
</evidence>
<dbReference type="Proteomes" id="UP000054538">
    <property type="component" value="Unassembled WGS sequence"/>
</dbReference>
<keyword evidence="4" id="KW-1185">Reference proteome</keyword>
<dbReference type="EMBL" id="KN825096">
    <property type="protein sequence ID" value="KIK94592.1"/>
    <property type="molecule type" value="Genomic_DNA"/>
</dbReference>
<dbReference type="SUPFAM" id="SSF81343">
    <property type="entry name" value="Fumarate reductase respiratory complex transmembrane subunits"/>
    <property type="match status" value="1"/>
</dbReference>
<accession>A0A0D0DBN0</accession>
<feature type="transmembrane region" description="Helical" evidence="1">
    <location>
        <begin position="161"/>
        <end position="187"/>
    </location>
</feature>
<reference evidence="4" key="2">
    <citation type="submission" date="2015-01" db="EMBL/GenBank/DDBJ databases">
        <title>Evolutionary Origins and Diversification of the Mycorrhizal Mutualists.</title>
        <authorList>
            <consortium name="DOE Joint Genome Institute"/>
            <consortium name="Mycorrhizal Genomics Consortium"/>
            <person name="Kohler A."/>
            <person name="Kuo A."/>
            <person name="Nagy L.G."/>
            <person name="Floudas D."/>
            <person name="Copeland A."/>
            <person name="Barry K.W."/>
            <person name="Cichocki N."/>
            <person name="Veneault-Fourrey C."/>
            <person name="LaButti K."/>
            <person name="Lindquist E.A."/>
            <person name="Lipzen A."/>
            <person name="Lundell T."/>
            <person name="Morin E."/>
            <person name="Murat C."/>
            <person name="Riley R."/>
            <person name="Ohm R."/>
            <person name="Sun H."/>
            <person name="Tunlid A."/>
            <person name="Henrissat B."/>
            <person name="Grigoriev I.V."/>
            <person name="Hibbett D.S."/>
            <person name="Martin F."/>
        </authorList>
    </citation>
    <scope>NUCLEOTIDE SEQUENCE [LARGE SCALE GENOMIC DNA]</scope>
    <source>
        <strain evidence="4">Ve08.2h10</strain>
    </source>
</reference>
<name>A0A0D0DBN0_9AGAM</name>
<dbReference type="GO" id="GO:0055088">
    <property type="term" value="P:lipid homeostasis"/>
    <property type="evidence" value="ECO:0007669"/>
    <property type="project" value="InterPro"/>
</dbReference>
<dbReference type="InParanoid" id="A0A0D0DBN0"/>
<dbReference type="InterPro" id="IPR034804">
    <property type="entry name" value="SQR/QFR_C/D"/>
</dbReference>
<dbReference type="OrthoDB" id="10259513at2759"/>
<feature type="transmembrane region" description="Helical" evidence="1">
    <location>
        <begin position="199"/>
        <end position="216"/>
    </location>
</feature>
<evidence type="ECO:0000256" key="1">
    <source>
        <dbReference type="SAM" id="Phobius"/>
    </source>
</evidence>
<dbReference type="Pfam" id="PF07950">
    <property type="entry name" value="MCP1_TM"/>
    <property type="match status" value="1"/>
</dbReference>
<feature type="transmembrane region" description="Helical" evidence="1">
    <location>
        <begin position="104"/>
        <end position="124"/>
    </location>
</feature>
<evidence type="ECO:0000259" key="2">
    <source>
        <dbReference type="Pfam" id="PF07950"/>
    </source>
</evidence>
<dbReference type="HOGENOM" id="CLU_086446_0_0_1"/>